<accession>A0A4P2QBE7</accession>
<reference evidence="2 3" key="1">
    <citation type="submission" date="2015-09" db="EMBL/GenBank/DDBJ databases">
        <title>Sorangium comparison.</title>
        <authorList>
            <person name="Zaburannyi N."/>
            <person name="Bunk B."/>
            <person name="Overmann J."/>
            <person name="Mueller R."/>
        </authorList>
    </citation>
    <scope>NUCLEOTIDE SEQUENCE [LARGE SCALE GENOMIC DNA]</scope>
    <source>
        <strain evidence="2 3">So ceGT47</strain>
    </source>
</reference>
<protein>
    <recommendedName>
        <fullName evidence="4">Secreted protein</fullName>
    </recommendedName>
</protein>
<keyword evidence="1" id="KW-0732">Signal</keyword>
<evidence type="ECO:0008006" key="4">
    <source>
        <dbReference type="Google" id="ProtNLM"/>
    </source>
</evidence>
<evidence type="ECO:0000313" key="2">
    <source>
        <dbReference type="EMBL" id="AUX26433.1"/>
    </source>
</evidence>
<evidence type="ECO:0000256" key="1">
    <source>
        <dbReference type="SAM" id="SignalP"/>
    </source>
</evidence>
<name>A0A4P2QBE7_SORCE</name>
<proteinExistence type="predicted"/>
<organism evidence="2 3">
    <name type="scientific">Sorangium cellulosum</name>
    <name type="common">Polyangium cellulosum</name>
    <dbReference type="NCBI Taxonomy" id="56"/>
    <lineage>
        <taxon>Bacteria</taxon>
        <taxon>Pseudomonadati</taxon>
        <taxon>Myxococcota</taxon>
        <taxon>Polyangia</taxon>
        <taxon>Polyangiales</taxon>
        <taxon>Polyangiaceae</taxon>
        <taxon>Sorangium</taxon>
    </lineage>
</organism>
<dbReference type="AlphaFoldDB" id="A0A4P2QBE7"/>
<feature type="chain" id="PRO_5020961702" description="Secreted protein" evidence="1">
    <location>
        <begin position="31"/>
        <end position="136"/>
    </location>
</feature>
<dbReference type="EMBL" id="CP012670">
    <property type="protein sequence ID" value="AUX26433.1"/>
    <property type="molecule type" value="Genomic_DNA"/>
</dbReference>
<dbReference type="Proteomes" id="UP000295781">
    <property type="component" value="Chromosome"/>
</dbReference>
<gene>
    <name evidence="2" type="ORF">SOCEGT47_069950</name>
</gene>
<sequence length="136" mass="14655">MKAVRIHHGISGLLAVASFSLALGAFTGMAGGAEDAHWESCNRLASYAARYVEHARSYHLACSSDVDCILADPSTDCQGMCFTPINRSGLEQMRRVVSYLNKTTCREHRAMRCPYATPACLATRPVCARGTCAAVP</sequence>
<feature type="signal peptide" evidence="1">
    <location>
        <begin position="1"/>
        <end position="30"/>
    </location>
</feature>
<evidence type="ECO:0000313" key="3">
    <source>
        <dbReference type="Proteomes" id="UP000295781"/>
    </source>
</evidence>